<evidence type="ECO:0000313" key="6">
    <source>
        <dbReference type="EMBL" id="PWA75074.1"/>
    </source>
</evidence>
<dbReference type="PANTHER" id="PTHR32444:SF89">
    <property type="entry name" value="S GLYCOPROTEIN"/>
    <property type="match status" value="1"/>
</dbReference>
<keyword evidence="3" id="KW-0325">Glycoprotein</keyword>
<evidence type="ECO:0000256" key="3">
    <source>
        <dbReference type="ARBA" id="ARBA00023180"/>
    </source>
</evidence>
<dbReference type="Gene3D" id="2.90.10.10">
    <property type="entry name" value="Bulb-type lectin domain"/>
    <property type="match status" value="1"/>
</dbReference>
<dbReference type="PANTHER" id="PTHR32444">
    <property type="entry name" value="BULB-TYPE LECTIN DOMAIN-CONTAINING PROTEIN"/>
    <property type="match status" value="1"/>
</dbReference>
<dbReference type="OrthoDB" id="1936886at2759"/>
<gene>
    <name evidence="6" type="ORF">CTI12_AA246200</name>
</gene>
<reference evidence="6 7" key="1">
    <citation type="journal article" date="2018" name="Mol. Plant">
        <title>The genome of Artemisia annua provides insight into the evolution of Asteraceae family and artemisinin biosynthesis.</title>
        <authorList>
            <person name="Shen Q."/>
            <person name="Zhang L."/>
            <person name="Liao Z."/>
            <person name="Wang S."/>
            <person name="Yan T."/>
            <person name="Shi P."/>
            <person name="Liu M."/>
            <person name="Fu X."/>
            <person name="Pan Q."/>
            <person name="Wang Y."/>
            <person name="Lv Z."/>
            <person name="Lu X."/>
            <person name="Zhang F."/>
            <person name="Jiang W."/>
            <person name="Ma Y."/>
            <person name="Chen M."/>
            <person name="Hao X."/>
            <person name="Li L."/>
            <person name="Tang Y."/>
            <person name="Lv G."/>
            <person name="Zhou Y."/>
            <person name="Sun X."/>
            <person name="Brodelius P.E."/>
            <person name="Rose J.K.C."/>
            <person name="Tang K."/>
        </authorList>
    </citation>
    <scope>NUCLEOTIDE SEQUENCE [LARGE SCALE GENOMIC DNA]</scope>
    <source>
        <strain evidence="7">cv. Huhao1</strain>
        <tissue evidence="6">Leaf</tissue>
    </source>
</reference>
<evidence type="ECO:0000313" key="7">
    <source>
        <dbReference type="Proteomes" id="UP000245207"/>
    </source>
</evidence>
<feature type="chain" id="PRO_5015414374" evidence="4">
    <location>
        <begin position="25"/>
        <end position="331"/>
    </location>
</feature>
<accession>A0A2U1NNI7</accession>
<evidence type="ECO:0000256" key="4">
    <source>
        <dbReference type="SAM" id="SignalP"/>
    </source>
</evidence>
<evidence type="ECO:0000259" key="5">
    <source>
        <dbReference type="PROSITE" id="PS50927"/>
    </source>
</evidence>
<dbReference type="Pfam" id="PF01453">
    <property type="entry name" value="B_lectin"/>
    <property type="match status" value="1"/>
</dbReference>
<proteinExistence type="predicted"/>
<evidence type="ECO:0000256" key="1">
    <source>
        <dbReference type="ARBA" id="ARBA00022729"/>
    </source>
</evidence>
<sequence length="331" mass="37314">MSTLLLSTCICSLVSLGLQTSLSADTLKPSQTFVQGFTLISSNQRFEFGFFRPGNGLGGLYLGTWYHNLPLTVVWVANRNKPLRDSFGQVALDEKGALFLFNRSMGAVWSTDKIPTMDSFTPVLQLLDTGNLVIRDDGGNRTIFWESFDFPTDTLLPNLKLGWNLDGGVNRIIRSWKSIDDPSEGEYSFCLEPHEAPQLVLRSGSKKLFRRAPWDGSSFSGITSLTTNPLFQAAYIYNSVEVYFQYEMLDDSILSRFLILPSGLIQYFTWRVNSSKEWNLLVTINSDPCDNYGKCGNYGSCYTLSSCKLFSQYHKSNTMLFSFPRVGSWFS</sequence>
<dbReference type="SUPFAM" id="SSF51110">
    <property type="entry name" value="alpha-D-mannose-specific plant lectins"/>
    <property type="match status" value="1"/>
</dbReference>
<dbReference type="InterPro" id="IPR000858">
    <property type="entry name" value="S_locus_glycoprot_dom"/>
</dbReference>
<dbReference type="AlphaFoldDB" id="A0A2U1NNI7"/>
<dbReference type="STRING" id="35608.A0A2U1NNI7"/>
<dbReference type="CDD" id="cd00028">
    <property type="entry name" value="B_lectin"/>
    <property type="match status" value="1"/>
</dbReference>
<keyword evidence="1 4" id="KW-0732">Signal</keyword>
<evidence type="ECO:0000256" key="2">
    <source>
        <dbReference type="ARBA" id="ARBA00023157"/>
    </source>
</evidence>
<name>A0A2U1NNI7_ARTAN</name>
<dbReference type="InterPro" id="IPR036426">
    <property type="entry name" value="Bulb-type_lectin_dom_sf"/>
</dbReference>
<keyword evidence="2" id="KW-1015">Disulfide bond</keyword>
<dbReference type="InterPro" id="IPR001480">
    <property type="entry name" value="Bulb-type_lectin_dom"/>
</dbReference>
<protein>
    <submittedName>
        <fullName evidence="6">EGF-like domain-containing protein</fullName>
    </submittedName>
</protein>
<dbReference type="GO" id="GO:0048544">
    <property type="term" value="P:recognition of pollen"/>
    <property type="evidence" value="ECO:0007669"/>
    <property type="project" value="InterPro"/>
</dbReference>
<feature type="signal peptide" evidence="4">
    <location>
        <begin position="1"/>
        <end position="24"/>
    </location>
</feature>
<feature type="domain" description="Bulb-type lectin" evidence="5">
    <location>
        <begin position="24"/>
        <end position="147"/>
    </location>
</feature>
<comment type="caution">
    <text evidence="6">The sequence shown here is derived from an EMBL/GenBank/DDBJ whole genome shotgun (WGS) entry which is preliminary data.</text>
</comment>
<dbReference type="PROSITE" id="PS50927">
    <property type="entry name" value="BULB_LECTIN"/>
    <property type="match status" value="1"/>
</dbReference>
<organism evidence="6 7">
    <name type="scientific">Artemisia annua</name>
    <name type="common">Sweet wormwood</name>
    <dbReference type="NCBI Taxonomy" id="35608"/>
    <lineage>
        <taxon>Eukaryota</taxon>
        <taxon>Viridiplantae</taxon>
        <taxon>Streptophyta</taxon>
        <taxon>Embryophyta</taxon>
        <taxon>Tracheophyta</taxon>
        <taxon>Spermatophyta</taxon>
        <taxon>Magnoliopsida</taxon>
        <taxon>eudicotyledons</taxon>
        <taxon>Gunneridae</taxon>
        <taxon>Pentapetalae</taxon>
        <taxon>asterids</taxon>
        <taxon>campanulids</taxon>
        <taxon>Asterales</taxon>
        <taxon>Asteraceae</taxon>
        <taxon>Asteroideae</taxon>
        <taxon>Anthemideae</taxon>
        <taxon>Artemisiinae</taxon>
        <taxon>Artemisia</taxon>
    </lineage>
</organism>
<keyword evidence="7" id="KW-1185">Reference proteome</keyword>
<dbReference type="Pfam" id="PF00954">
    <property type="entry name" value="S_locus_glycop"/>
    <property type="match status" value="1"/>
</dbReference>
<dbReference type="Proteomes" id="UP000245207">
    <property type="component" value="Unassembled WGS sequence"/>
</dbReference>
<dbReference type="EMBL" id="PKPP01002463">
    <property type="protein sequence ID" value="PWA75074.1"/>
    <property type="molecule type" value="Genomic_DNA"/>
</dbReference>
<dbReference type="SMART" id="SM00108">
    <property type="entry name" value="B_lectin"/>
    <property type="match status" value="1"/>
</dbReference>